<dbReference type="InterPro" id="IPR023198">
    <property type="entry name" value="PGP-like_dom2"/>
</dbReference>
<dbReference type="Proteomes" id="UP001416858">
    <property type="component" value="Unassembled WGS sequence"/>
</dbReference>
<dbReference type="GO" id="GO:0016787">
    <property type="term" value="F:hydrolase activity"/>
    <property type="evidence" value="ECO:0007669"/>
    <property type="project" value="UniProtKB-KW"/>
</dbReference>
<dbReference type="SUPFAM" id="SSF56784">
    <property type="entry name" value="HAD-like"/>
    <property type="match status" value="1"/>
</dbReference>
<dbReference type="PANTHER" id="PTHR43434:SF19">
    <property type="entry name" value="PHOSPHONOACETALDEHYDE HYDROLASE"/>
    <property type="match status" value="1"/>
</dbReference>
<sequence>MNIHSENPRTETIALVIFDWAGTTVDFGSRAPAAAFMNVFASRNVQVTNEQACAPMGLNKRDHLVEMLSAPEIASAWLRATGNEWNEDDVDDLYEAFIPVQLAAIQQHADLVPGLIEVVGQLRQRNVKIGGTTGYFRAAAEAVALHAAEAGFVPDANVCSDDVPEGRPAPRMIHRVMQELNIEAPQRVVKIGDTVADIKAGLAAGCWSIAVCDSSSLMGVSQTDYARLPGHERSQRLQEVESIFRDAGAHAVIRTITELPSLIDQINRLGASQPEVLVNATTPSH</sequence>
<dbReference type="Gene3D" id="3.40.50.1000">
    <property type="entry name" value="HAD superfamily/HAD-like"/>
    <property type="match status" value="1"/>
</dbReference>
<evidence type="ECO:0000256" key="1">
    <source>
        <dbReference type="ARBA" id="ARBA00023270"/>
    </source>
</evidence>
<dbReference type="InterPro" id="IPR023214">
    <property type="entry name" value="HAD_sf"/>
</dbReference>
<evidence type="ECO:0000313" key="3">
    <source>
        <dbReference type="Proteomes" id="UP001416858"/>
    </source>
</evidence>
<dbReference type="InterPro" id="IPR050155">
    <property type="entry name" value="HAD-like_hydrolase_sf"/>
</dbReference>
<dbReference type="PANTHER" id="PTHR43434">
    <property type="entry name" value="PHOSPHOGLYCOLATE PHOSPHATASE"/>
    <property type="match status" value="1"/>
</dbReference>
<comment type="caution">
    <text evidence="2">The sequence shown here is derived from an EMBL/GenBank/DDBJ whole genome shotgun (WGS) entry which is preliminary data.</text>
</comment>
<gene>
    <name evidence="2" type="primary">phnX</name>
    <name evidence="2" type="ORF">Rcae01_04003</name>
</gene>
<name>A0ABP9VV12_9BACT</name>
<dbReference type="InterPro" id="IPR036412">
    <property type="entry name" value="HAD-like_sf"/>
</dbReference>
<dbReference type="SFLD" id="SFLDG01135">
    <property type="entry name" value="C1.5.6:_HAD__Beta-PGM__Phospha"/>
    <property type="match status" value="1"/>
</dbReference>
<dbReference type="RefSeq" id="WP_345685316.1">
    <property type="nucleotide sequence ID" value="NZ_BAABRO010000010.1"/>
</dbReference>
<dbReference type="SFLD" id="SFLDS00003">
    <property type="entry name" value="Haloacid_Dehalogenase"/>
    <property type="match status" value="1"/>
</dbReference>
<dbReference type="SFLD" id="SFLDG01129">
    <property type="entry name" value="C1.5:_HAD__Beta-PGM__Phosphata"/>
    <property type="match status" value="1"/>
</dbReference>
<keyword evidence="3" id="KW-1185">Reference proteome</keyword>
<dbReference type="EMBL" id="BAABRO010000010">
    <property type="protein sequence ID" value="GAA5508536.1"/>
    <property type="molecule type" value="Genomic_DNA"/>
</dbReference>
<reference evidence="2 3" key="1">
    <citation type="submission" date="2024-02" db="EMBL/GenBank/DDBJ databases">
        <title>Rhodopirellula caenicola NBRC 110016.</title>
        <authorList>
            <person name="Ichikawa N."/>
            <person name="Katano-Makiyama Y."/>
            <person name="Hidaka K."/>
        </authorList>
    </citation>
    <scope>NUCLEOTIDE SEQUENCE [LARGE SCALE GENOMIC DNA]</scope>
    <source>
        <strain evidence="2 3">NBRC 110016</strain>
    </source>
</reference>
<dbReference type="Gene3D" id="1.10.150.240">
    <property type="entry name" value="Putative phosphatase, domain 2"/>
    <property type="match status" value="1"/>
</dbReference>
<dbReference type="NCBIfam" id="TIGR01509">
    <property type="entry name" value="HAD-SF-IA-v3"/>
    <property type="match status" value="1"/>
</dbReference>
<dbReference type="HAMAP" id="MF_01375">
    <property type="entry name" value="PhnX"/>
    <property type="match status" value="1"/>
</dbReference>
<accession>A0ABP9VV12</accession>
<dbReference type="InterPro" id="IPR006439">
    <property type="entry name" value="HAD-SF_hydro_IA"/>
</dbReference>
<proteinExistence type="inferred from homology"/>
<keyword evidence="2" id="KW-0378">Hydrolase</keyword>
<organism evidence="2 3">
    <name type="scientific">Novipirellula caenicola</name>
    <dbReference type="NCBI Taxonomy" id="1536901"/>
    <lineage>
        <taxon>Bacteria</taxon>
        <taxon>Pseudomonadati</taxon>
        <taxon>Planctomycetota</taxon>
        <taxon>Planctomycetia</taxon>
        <taxon>Pirellulales</taxon>
        <taxon>Pirellulaceae</taxon>
        <taxon>Novipirellula</taxon>
    </lineage>
</organism>
<evidence type="ECO:0000313" key="2">
    <source>
        <dbReference type="EMBL" id="GAA5508536.1"/>
    </source>
</evidence>
<protein>
    <submittedName>
        <fullName evidence="2">Phosphonoacetaldehyde hydrolase</fullName>
    </submittedName>
</protein>
<dbReference type="InterPro" id="IPR006323">
    <property type="entry name" value="Phosphonoacetald_hydro"/>
</dbReference>
<dbReference type="NCBIfam" id="TIGR01422">
    <property type="entry name" value="phosphonatase"/>
    <property type="match status" value="1"/>
</dbReference>
<dbReference type="Pfam" id="PF00702">
    <property type="entry name" value="Hydrolase"/>
    <property type="match status" value="1"/>
</dbReference>
<keyword evidence="1" id="KW-0704">Schiff base</keyword>
<dbReference type="NCBIfam" id="TIGR01549">
    <property type="entry name" value="HAD-SF-IA-v1"/>
    <property type="match status" value="1"/>
</dbReference>